<organism evidence="9">
    <name type="scientific">Clostridioides difficile</name>
    <name type="common">Peptoclostridium difficile</name>
    <dbReference type="NCBI Taxonomy" id="1496"/>
    <lineage>
        <taxon>Bacteria</taxon>
        <taxon>Bacillati</taxon>
        <taxon>Bacillota</taxon>
        <taxon>Clostridia</taxon>
        <taxon>Peptostreptococcales</taxon>
        <taxon>Peptostreptococcaceae</taxon>
        <taxon>Clostridioides</taxon>
    </lineage>
</organism>
<dbReference type="InterPro" id="IPR003501">
    <property type="entry name" value="PTS_EIIB_2/3"/>
</dbReference>
<name>A0A381I7A6_CLODI</name>
<keyword evidence="5" id="KW-0598">Phosphotransferase system</keyword>
<evidence type="ECO:0000256" key="7">
    <source>
        <dbReference type="PROSITE-ProRule" id="PRU00423"/>
    </source>
</evidence>
<proteinExistence type="predicted"/>
<dbReference type="InterPro" id="IPR051819">
    <property type="entry name" value="PTS_sugar-specific_EIIB"/>
</dbReference>
<dbReference type="GO" id="GO:0009401">
    <property type="term" value="P:phosphoenolpyruvate-dependent sugar phosphotransferase system"/>
    <property type="evidence" value="ECO:0007669"/>
    <property type="project" value="UniProtKB-KW"/>
</dbReference>
<evidence type="ECO:0000256" key="5">
    <source>
        <dbReference type="ARBA" id="ARBA00022683"/>
    </source>
</evidence>
<dbReference type="PROSITE" id="PS51100">
    <property type="entry name" value="PTS_EIIB_TYPE_3"/>
    <property type="match status" value="1"/>
</dbReference>
<evidence type="ECO:0000256" key="1">
    <source>
        <dbReference type="ARBA" id="ARBA00022448"/>
    </source>
</evidence>
<evidence type="ECO:0000256" key="6">
    <source>
        <dbReference type="ARBA" id="ARBA00022777"/>
    </source>
</evidence>
<dbReference type="InterPro" id="IPR013012">
    <property type="entry name" value="PTS_EIIB_3"/>
</dbReference>
<evidence type="ECO:0000256" key="4">
    <source>
        <dbReference type="ARBA" id="ARBA00022679"/>
    </source>
</evidence>
<dbReference type="Gene3D" id="3.40.50.2300">
    <property type="match status" value="1"/>
</dbReference>
<dbReference type="AlphaFoldDB" id="A0A381I7A6"/>
<keyword evidence="2" id="KW-0597">Phosphoprotein</keyword>
<sequence length="112" mass="12531">MNILLVCANGASTGVLVEKMKSFCSEHEKLKTKTINIEATSFENLKSYIEANDTDVVLVAPQIRFKEDDVVEACKNYKIAVGLIDTKHYGRMDAPSVMKSAIELYKIDNWGE</sequence>
<dbReference type="SUPFAM" id="SSF52794">
    <property type="entry name" value="PTS system IIB component-like"/>
    <property type="match status" value="1"/>
</dbReference>
<keyword evidence="1" id="KW-0813">Transport</keyword>
<keyword evidence="6" id="KW-0418">Kinase</keyword>
<dbReference type="InterPro" id="IPR036095">
    <property type="entry name" value="PTS_EIIB-like_sf"/>
</dbReference>
<keyword evidence="4 9" id="KW-0808">Transferase</keyword>
<evidence type="ECO:0000313" key="9">
    <source>
        <dbReference type="EMBL" id="SUY22118.1"/>
    </source>
</evidence>
<dbReference type="GO" id="GO:0008982">
    <property type="term" value="F:protein-N(PI)-phosphohistidine-sugar phosphotransferase activity"/>
    <property type="evidence" value="ECO:0007669"/>
    <property type="project" value="InterPro"/>
</dbReference>
<keyword evidence="3" id="KW-0762">Sugar transport</keyword>
<protein>
    <submittedName>
        <fullName evidence="9">PTS system transporter subunit IIB</fullName>
        <ecNumber evidence="9">2.7.1.-</ecNumber>
    </submittedName>
</protein>
<dbReference type="CDD" id="cd05564">
    <property type="entry name" value="PTS_IIB_chitobiose_lichenan"/>
    <property type="match status" value="1"/>
</dbReference>
<evidence type="ECO:0000259" key="8">
    <source>
        <dbReference type="PROSITE" id="PS51100"/>
    </source>
</evidence>
<evidence type="ECO:0000256" key="3">
    <source>
        <dbReference type="ARBA" id="ARBA00022597"/>
    </source>
</evidence>
<dbReference type="EC" id="2.7.1.-" evidence="9"/>
<dbReference type="GO" id="GO:0016301">
    <property type="term" value="F:kinase activity"/>
    <property type="evidence" value="ECO:0007669"/>
    <property type="project" value="UniProtKB-KW"/>
</dbReference>
<dbReference type="PANTHER" id="PTHR34581">
    <property type="entry name" value="PTS SYSTEM N,N'-DIACETYLCHITOBIOSE-SPECIFIC EIIB COMPONENT"/>
    <property type="match status" value="1"/>
</dbReference>
<feature type="modified residue" description="Phosphocysteine; by EIIA" evidence="7">
    <location>
        <position position="7"/>
    </location>
</feature>
<dbReference type="Pfam" id="PF02302">
    <property type="entry name" value="PTS_IIB"/>
    <property type="match status" value="1"/>
</dbReference>
<gene>
    <name evidence="9" type="primary">licB_2</name>
    <name evidence="9" type="ORF">NCTC13307_01035</name>
</gene>
<reference evidence="9" key="1">
    <citation type="submission" date="2018-06" db="EMBL/GenBank/DDBJ databases">
        <authorList>
            <consortium name="Pathogen Informatics"/>
            <person name="Doyle S."/>
        </authorList>
    </citation>
    <scope>NUCLEOTIDE SEQUENCE</scope>
    <source>
        <strain evidence="9">NCTC13307</strain>
    </source>
</reference>
<feature type="domain" description="PTS EIIB type-3" evidence="8">
    <location>
        <begin position="1"/>
        <end position="111"/>
    </location>
</feature>
<dbReference type="PANTHER" id="PTHR34581:SF2">
    <property type="entry name" value="PTS SYSTEM N,N'-DIACETYLCHITOBIOSE-SPECIFIC EIIB COMPONENT"/>
    <property type="match status" value="1"/>
</dbReference>
<accession>A0A381I7A6</accession>
<dbReference type="EMBL" id="UFWD01000001">
    <property type="protein sequence ID" value="SUY22118.1"/>
    <property type="molecule type" value="Genomic_DNA"/>
</dbReference>
<evidence type="ECO:0000256" key="2">
    <source>
        <dbReference type="ARBA" id="ARBA00022553"/>
    </source>
</evidence>